<dbReference type="InterPro" id="IPR036890">
    <property type="entry name" value="HATPase_C_sf"/>
</dbReference>
<dbReference type="InterPro" id="IPR004358">
    <property type="entry name" value="Sig_transdc_His_kin-like_C"/>
</dbReference>
<dbReference type="Gene3D" id="3.30.450.40">
    <property type="match status" value="2"/>
</dbReference>
<keyword evidence="4" id="KW-0808">Transferase</keyword>
<evidence type="ECO:0000256" key="4">
    <source>
        <dbReference type="ARBA" id="ARBA00022679"/>
    </source>
</evidence>
<dbReference type="AlphaFoldDB" id="A0A1L3GGK1"/>
<dbReference type="EMBL" id="CP015518">
    <property type="protein sequence ID" value="APG25009.1"/>
    <property type="molecule type" value="Genomic_DNA"/>
</dbReference>
<dbReference type="InterPro" id="IPR003018">
    <property type="entry name" value="GAF"/>
</dbReference>
<dbReference type="PROSITE" id="PS50109">
    <property type="entry name" value="HIS_KIN"/>
    <property type="match status" value="1"/>
</dbReference>
<protein>
    <recommendedName>
        <fullName evidence="2">histidine kinase</fullName>
        <ecNumber evidence="2">2.7.13.3</ecNumber>
    </recommendedName>
</protein>
<dbReference type="Pfam" id="PF00512">
    <property type="entry name" value="HisKA"/>
    <property type="match status" value="1"/>
</dbReference>
<dbReference type="SMART" id="SM00387">
    <property type="entry name" value="HATPase_c"/>
    <property type="match status" value="1"/>
</dbReference>
<dbReference type="Gene3D" id="3.30.565.10">
    <property type="entry name" value="Histidine kinase-like ATPase, C-terminal domain"/>
    <property type="match status" value="1"/>
</dbReference>
<evidence type="ECO:0000256" key="6">
    <source>
        <dbReference type="ARBA" id="ARBA00022777"/>
    </source>
</evidence>
<feature type="domain" description="Histidine kinase" evidence="9">
    <location>
        <begin position="550"/>
        <end position="760"/>
    </location>
</feature>
<proteinExistence type="predicted"/>
<name>A0A1L3GGK1_SYNAC</name>
<keyword evidence="7" id="KW-0067">ATP-binding</keyword>
<reference evidence="10 11" key="1">
    <citation type="journal article" date="2017" name="Genome Announc.">
        <title>Complete Genome Sequences of Two Acetylene-Fermenting Pelobacter acetylenicus Strains.</title>
        <authorList>
            <person name="Sutton J.M."/>
            <person name="Baesman S.M."/>
            <person name="Fierst J.L."/>
            <person name="Poret-Peterson A.T."/>
            <person name="Oremland R.S."/>
            <person name="Dunlap D.S."/>
            <person name="Akob D.M."/>
        </authorList>
    </citation>
    <scope>NUCLEOTIDE SEQUENCE [LARGE SCALE GENOMIC DNA]</scope>
    <source>
        <strain evidence="10 11">DSM 3247</strain>
    </source>
</reference>
<dbReference type="Proteomes" id="UP000182264">
    <property type="component" value="Chromosome"/>
</dbReference>
<dbReference type="InterPro" id="IPR029016">
    <property type="entry name" value="GAF-like_dom_sf"/>
</dbReference>
<dbReference type="CDD" id="cd00082">
    <property type="entry name" value="HisKA"/>
    <property type="match status" value="1"/>
</dbReference>
<evidence type="ECO:0000256" key="8">
    <source>
        <dbReference type="ARBA" id="ARBA00023012"/>
    </source>
</evidence>
<keyword evidence="6" id="KW-0418">Kinase</keyword>
<evidence type="ECO:0000256" key="3">
    <source>
        <dbReference type="ARBA" id="ARBA00022553"/>
    </source>
</evidence>
<comment type="catalytic activity">
    <reaction evidence="1">
        <text>ATP + protein L-histidine = ADP + protein N-phospho-L-histidine.</text>
        <dbReference type="EC" id="2.7.13.3"/>
    </reaction>
</comment>
<dbReference type="SUPFAM" id="SSF55781">
    <property type="entry name" value="GAF domain-like"/>
    <property type="match status" value="1"/>
</dbReference>
<dbReference type="SMART" id="SM00388">
    <property type="entry name" value="HisKA"/>
    <property type="match status" value="1"/>
</dbReference>
<dbReference type="Gene3D" id="1.10.287.130">
    <property type="match status" value="1"/>
</dbReference>
<dbReference type="EC" id="2.7.13.3" evidence="2"/>
<dbReference type="GO" id="GO:0005524">
    <property type="term" value="F:ATP binding"/>
    <property type="evidence" value="ECO:0007669"/>
    <property type="project" value="UniProtKB-KW"/>
</dbReference>
<dbReference type="PANTHER" id="PTHR43065:SF10">
    <property type="entry name" value="PEROXIDE STRESS-ACTIVATED HISTIDINE KINASE MAK3"/>
    <property type="match status" value="1"/>
</dbReference>
<evidence type="ECO:0000256" key="2">
    <source>
        <dbReference type="ARBA" id="ARBA00012438"/>
    </source>
</evidence>
<accession>A0A1L3GGK1</accession>
<keyword evidence="3" id="KW-0597">Phosphoprotein</keyword>
<keyword evidence="8" id="KW-0902">Two-component regulatory system</keyword>
<dbReference type="Pfam" id="PF13185">
    <property type="entry name" value="GAF_2"/>
    <property type="match status" value="1"/>
</dbReference>
<dbReference type="PANTHER" id="PTHR43065">
    <property type="entry name" value="SENSOR HISTIDINE KINASE"/>
    <property type="match status" value="1"/>
</dbReference>
<dbReference type="STRING" id="29542.A6070_02220"/>
<dbReference type="InterPro" id="IPR036097">
    <property type="entry name" value="HisK_dim/P_sf"/>
</dbReference>
<dbReference type="GO" id="GO:0000155">
    <property type="term" value="F:phosphorelay sensor kinase activity"/>
    <property type="evidence" value="ECO:0007669"/>
    <property type="project" value="InterPro"/>
</dbReference>
<dbReference type="SUPFAM" id="SSF47384">
    <property type="entry name" value="Homodimeric domain of signal transducing histidine kinase"/>
    <property type="match status" value="1"/>
</dbReference>
<dbReference type="SUPFAM" id="SSF55874">
    <property type="entry name" value="ATPase domain of HSP90 chaperone/DNA topoisomerase II/histidine kinase"/>
    <property type="match status" value="1"/>
</dbReference>
<dbReference type="InterPro" id="IPR003594">
    <property type="entry name" value="HATPase_dom"/>
</dbReference>
<dbReference type="SMART" id="SM00065">
    <property type="entry name" value="GAF"/>
    <property type="match status" value="1"/>
</dbReference>
<dbReference type="InterPro" id="IPR005467">
    <property type="entry name" value="His_kinase_dom"/>
</dbReference>
<keyword evidence="11" id="KW-1185">Reference proteome</keyword>
<evidence type="ECO:0000313" key="11">
    <source>
        <dbReference type="Proteomes" id="UP000182264"/>
    </source>
</evidence>
<evidence type="ECO:0000256" key="7">
    <source>
        <dbReference type="ARBA" id="ARBA00022840"/>
    </source>
</evidence>
<dbReference type="Pfam" id="PF02518">
    <property type="entry name" value="HATPase_c"/>
    <property type="match status" value="1"/>
</dbReference>
<sequence>MGGSGSAMACNECSILHQVLCIAVGEHRSPLEKCKEILACLERSLPVAGAFFWYPESASGVGTAIVAASDANASPPCERPRLFATQSSDGCCPVASPPGFFHVAAMASGRELGILSFCLADSLSLAPPVQQLAGNVSMILADQLRQHLDGRSQQQTLRHALLLADLARALGGTADLESLLNEIWRVLESDGGVACVILRPLHGAAVLGRSQVRLSSHRQADLGTFEGMELDLGARVLADTRMHLVAGSGMAAKAVCWPLVFQGRLRGTLFLAEDGRCGALDLGTRQPFLHKLAGLAAQNLERLEALQDRTLLLRENTRKLHEISLLYRISRAMHGTLRLDELMHLILSAVTISWGGGFERAMLFLANERSGVLQGMVGVTHVSARYLFCREEGEAEWELPTITADICERQRQDEFCQMVFKQRLSLSDKNNPLARALLEDRLIFITDTRKGEGSFGRLSETLGFDACAVVPLRGRSRALGVLVVNSSSLDRPELLARRRFLELFANQAAQAMENSMLLSRLETSHQDLRETQERLIQGEKMAALGETAASVTHELRNPLVCIGGFARRLANVLPEASREREYSEIIVREVRRMEEMLTNILAFSKKQMLCISECDIIKMLDEVLILEDDSLRKGNIRLVREFGEDVPPVQGDVQKLRQAVINLIDNARQAMPEGGSLVVRAYSTVLRGDRAAAVEIEDTGGGIPVTILRNIFNPFFTTRKQGTGLGLSIVHRILEHHRGEIEVQNTELGARFVLRLPHTSPSCQALDRHRPFS</sequence>
<evidence type="ECO:0000259" key="9">
    <source>
        <dbReference type="PROSITE" id="PS50109"/>
    </source>
</evidence>
<gene>
    <name evidence="10" type="ORF">A7E75_08255</name>
</gene>
<keyword evidence="5" id="KW-0547">Nucleotide-binding</keyword>
<organism evidence="10 11">
    <name type="scientific">Syntrophotalea acetylenica</name>
    <name type="common">Pelobacter acetylenicus</name>
    <dbReference type="NCBI Taxonomy" id="29542"/>
    <lineage>
        <taxon>Bacteria</taxon>
        <taxon>Pseudomonadati</taxon>
        <taxon>Thermodesulfobacteriota</taxon>
        <taxon>Desulfuromonadia</taxon>
        <taxon>Desulfuromonadales</taxon>
        <taxon>Syntrophotaleaceae</taxon>
        <taxon>Syntrophotalea</taxon>
    </lineage>
</organism>
<evidence type="ECO:0000256" key="1">
    <source>
        <dbReference type="ARBA" id="ARBA00000085"/>
    </source>
</evidence>
<dbReference type="InterPro" id="IPR003661">
    <property type="entry name" value="HisK_dim/P_dom"/>
</dbReference>
<evidence type="ECO:0000256" key="5">
    <source>
        <dbReference type="ARBA" id="ARBA00022741"/>
    </source>
</evidence>
<evidence type="ECO:0000313" key="10">
    <source>
        <dbReference type="EMBL" id="APG25009.1"/>
    </source>
</evidence>
<dbReference type="PRINTS" id="PR00344">
    <property type="entry name" value="BCTRLSENSOR"/>
</dbReference>